<sequence>MCVQYRPANESDLPLIIPFVDFWLRGDGLPDGIPGSAHDFFVPRGRHEKYLRKYNVLLAFYQGGLVGWAVTTHKGVLIHLLVAGTFRNCGIGSKMLKLMNPDTIRSKMDQSAGDPADFYRKRGYTRSPIPPQGKKHNIELFAKTNP</sequence>
<dbReference type="AlphaFoldDB" id="X1QLB1"/>
<gene>
    <name evidence="2" type="ORF">S12H4_00527</name>
</gene>
<comment type="caution">
    <text evidence="2">The sequence shown here is derived from an EMBL/GenBank/DDBJ whole genome shotgun (WGS) entry which is preliminary data.</text>
</comment>
<evidence type="ECO:0000313" key="2">
    <source>
        <dbReference type="EMBL" id="GAI69297.1"/>
    </source>
</evidence>
<evidence type="ECO:0000259" key="1">
    <source>
        <dbReference type="PROSITE" id="PS51186"/>
    </source>
</evidence>
<dbReference type="PROSITE" id="PS51186">
    <property type="entry name" value="GNAT"/>
    <property type="match status" value="1"/>
</dbReference>
<dbReference type="EMBL" id="BARW01000064">
    <property type="protein sequence ID" value="GAI69297.1"/>
    <property type="molecule type" value="Genomic_DNA"/>
</dbReference>
<reference evidence="2" key="1">
    <citation type="journal article" date="2014" name="Front. Microbiol.">
        <title>High frequency of phylogenetically diverse reductive dehalogenase-homologous genes in deep subseafloor sedimentary metagenomes.</title>
        <authorList>
            <person name="Kawai M."/>
            <person name="Futagami T."/>
            <person name="Toyoda A."/>
            <person name="Takaki Y."/>
            <person name="Nishi S."/>
            <person name="Hori S."/>
            <person name="Arai W."/>
            <person name="Tsubouchi T."/>
            <person name="Morono Y."/>
            <person name="Uchiyama I."/>
            <person name="Ito T."/>
            <person name="Fujiyama A."/>
            <person name="Inagaki F."/>
            <person name="Takami H."/>
        </authorList>
    </citation>
    <scope>NUCLEOTIDE SEQUENCE</scope>
    <source>
        <strain evidence="2">Expedition CK06-06</strain>
    </source>
</reference>
<feature type="domain" description="N-acetyltransferase" evidence="1">
    <location>
        <begin position="3"/>
        <end position="145"/>
    </location>
</feature>
<dbReference type="InterPro" id="IPR000182">
    <property type="entry name" value="GNAT_dom"/>
</dbReference>
<dbReference type="Pfam" id="PF13508">
    <property type="entry name" value="Acetyltransf_7"/>
    <property type="match status" value="1"/>
</dbReference>
<dbReference type="SUPFAM" id="SSF55729">
    <property type="entry name" value="Acyl-CoA N-acyltransferases (Nat)"/>
    <property type="match status" value="1"/>
</dbReference>
<dbReference type="InterPro" id="IPR016181">
    <property type="entry name" value="Acyl_CoA_acyltransferase"/>
</dbReference>
<dbReference type="Gene3D" id="3.40.630.30">
    <property type="match status" value="1"/>
</dbReference>
<accession>X1QLB1</accession>
<dbReference type="GO" id="GO:0016747">
    <property type="term" value="F:acyltransferase activity, transferring groups other than amino-acyl groups"/>
    <property type="evidence" value="ECO:0007669"/>
    <property type="project" value="InterPro"/>
</dbReference>
<organism evidence="2">
    <name type="scientific">marine sediment metagenome</name>
    <dbReference type="NCBI Taxonomy" id="412755"/>
    <lineage>
        <taxon>unclassified sequences</taxon>
        <taxon>metagenomes</taxon>
        <taxon>ecological metagenomes</taxon>
    </lineage>
</organism>
<proteinExistence type="predicted"/>
<name>X1QLB1_9ZZZZ</name>
<protein>
    <recommendedName>
        <fullName evidence="1">N-acetyltransferase domain-containing protein</fullName>
    </recommendedName>
</protein>